<feature type="transmembrane region" description="Helical" evidence="8">
    <location>
        <begin position="36"/>
        <end position="55"/>
    </location>
</feature>
<organism evidence="9 10">
    <name type="scientific">Peptoclostridium litorale DSM 5388</name>
    <dbReference type="NCBI Taxonomy" id="1121324"/>
    <lineage>
        <taxon>Bacteria</taxon>
        <taxon>Bacillati</taxon>
        <taxon>Bacillota</taxon>
        <taxon>Clostridia</taxon>
        <taxon>Peptostreptococcales</taxon>
        <taxon>Peptoclostridiaceae</taxon>
        <taxon>Peptoclostridium</taxon>
    </lineage>
</organism>
<comment type="caution">
    <text evidence="9">The sequence shown here is derived from an EMBL/GenBank/DDBJ whole genome shotgun (WGS) entry which is preliminary data.</text>
</comment>
<dbReference type="Proteomes" id="UP000027946">
    <property type="component" value="Unassembled WGS sequence"/>
</dbReference>
<dbReference type="Gene3D" id="1.20.1250.20">
    <property type="entry name" value="MFS general substrate transporter like domains"/>
    <property type="match status" value="1"/>
</dbReference>
<dbReference type="GO" id="GO:0022857">
    <property type="term" value="F:transmembrane transporter activity"/>
    <property type="evidence" value="ECO:0007669"/>
    <property type="project" value="InterPro"/>
</dbReference>
<feature type="transmembrane region" description="Helical" evidence="8">
    <location>
        <begin position="6"/>
        <end position="24"/>
    </location>
</feature>
<dbReference type="EMBL" id="JJMM01000010">
    <property type="protein sequence ID" value="KDR95648.1"/>
    <property type="molecule type" value="Genomic_DNA"/>
</dbReference>
<feature type="transmembrane region" description="Helical" evidence="8">
    <location>
        <begin position="108"/>
        <end position="128"/>
    </location>
</feature>
<dbReference type="STRING" id="1121324.CLIT_10c03750"/>
<dbReference type="Pfam" id="PF07690">
    <property type="entry name" value="MFS_1"/>
    <property type="match status" value="1"/>
</dbReference>
<evidence type="ECO:0000256" key="1">
    <source>
        <dbReference type="ARBA" id="ARBA00004651"/>
    </source>
</evidence>
<dbReference type="PANTHER" id="PTHR42718:SF9">
    <property type="entry name" value="MAJOR FACILITATOR SUPERFAMILY MULTIDRUG TRANSPORTER MFSC"/>
    <property type="match status" value="1"/>
</dbReference>
<dbReference type="SUPFAM" id="SSF103473">
    <property type="entry name" value="MFS general substrate transporter"/>
    <property type="match status" value="1"/>
</dbReference>
<dbReference type="InterPro" id="IPR011701">
    <property type="entry name" value="MFS"/>
</dbReference>
<feature type="transmembrane region" description="Helical" evidence="8">
    <location>
        <begin position="168"/>
        <end position="185"/>
    </location>
</feature>
<feature type="transmembrane region" description="Helical" evidence="8">
    <location>
        <begin position="205"/>
        <end position="229"/>
    </location>
</feature>
<dbReference type="RefSeq" id="WP_052636068.1">
    <property type="nucleotide sequence ID" value="NZ_FSRH01000006.1"/>
</dbReference>
<dbReference type="NCBIfam" id="TIGR00711">
    <property type="entry name" value="efflux_EmrB"/>
    <property type="match status" value="1"/>
</dbReference>
<comment type="subcellular location">
    <subcellularLocation>
        <location evidence="1">Cell membrane</location>
        <topology evidence="1">Multi-pass membrane protein</topology>
    </subcellularLocation>
</comment>
<feature type="transmembrane region" description="Helical" evidence="8">
    <location>
        <begin position="241"/>
        <end position="258"/>
    </location>
</feature>
<dbReference type="eggNOG" id="COG2814">
    <property type="taxonomic scope" value="Bacteria"/>
</dbReference>
<proteinExistence type="inferred from homology"/>
<keyword evidence="10" id="KW-1185">Reference proteome</keyword>
<evidence type="ECO:0000256" key="2">
    <source>
        <dbReference type="ARBA" id="ARBA00008537"/>
    </source>
</evidence>
<evidence type="ECO:0000256" key="7">
    <source>
        <dbReference type="ARBA" id="ARBA00023136"/>
    </source>
</evidence>
<dbReference type="PANTHER" id="PTHR42718">
    <property type="entry name" value="MAJOR FACILITATOR SUPERFAMILY MULTIDRUG TRANSPORTER MFSC"/>
    <property type="match status" value="1"/>
</dbReference>
<evidence type="ECO:0000313" key="9">
    <source>
        <dbReference type="EMBL" id="KDR95648.1"/>
    </source>
</evidence>
<evidence type="ECO:0000256" key="5">
    <source>
        <dbReference type="ARBA" id="ARBA00022692"/>
    </source>
</evidence>
<feature type="transmembrane region" description="Helical" evidence="8">
    <location>
        <begin position="67"/>
        <end position="87"/>
    </location>
</feature>
<dbReference type="InterPro" id="IPR036259">
    <property type="entry name" value="MFS_trans_sf"/>
</dbReference>
<dbReference type="InterPro" id="IPR004638">
    <property type="entry name" value="EmrB-like"/>
</dbReference>
<evidence type="ECO:0000256" key="6">
    <source>
        <dbReference type="ARBA" id="ARBA00022989"/>
    </source>
</evidence>
<keyword evidence="3" id="KW-0813">Transport</keyword>
<protein>
    <submittedName>
        <fullName evidence="9">Drug resistance transporter, EmrB/QacA subfamily</fullName>
    </submittedName>
</protein>
<dbReference type="GO" id="GO:0005886">
    <property type="term" value="C:plasma membrane"/>
    <property type="evidence" value="ECO:0007669"/>
    <property type="project" value="UniProtKB-SubCell"/>
</dbReference>
<reference evidence="9 10" key="1">
    <citation type="submission" date="2014-03" db="EMBL/GenBank/DDBJ databases">
        <title>Genome sequence of Clostridium litorale W6, DSM 5388.</title>
        <authorList>
            <person name="Poehlein A."/>
            <person name="Jagirdar A."/>
            <person name="Khonsari B."/>
            <person name="Chibani C.M."/>
            <person name="Gutierrez Gutierrez D.A."/>
            <person name="Davydova E."/>
            <person name="Alghaithi H.S."/>
            <person name="Nair K.P."/>
            <person name="Dhamotharan K."/>
            <person name="Chandran L."/>
            <person name="G W."/>
            <person name="Daniel R."/>
        </authorList>
    </citation>
    <scope>NUCLEOTIDE SEQUENCE [LARGE SCALE GENOMIC DNA]</scope>
    <source>
        <strain evidence="9 10">W6</strain>
    </source>
</reference>
<keyword evidence="5 8" id="KW-0812">Transmembrane</keyword>
<sequence>MHNSGFDINVPIGIVGVVLAWILLKDSPVKKIKNFDYLGFLSSALGIVAILYVLGEGSTIDWSDPKNAILMTTGILSLVFFVVNELTHENPLLDLRVLKIPEFSLSQGISCVLTFALMGGTYVLPLFLQNLRGYTPMETGLILFPSAIAVGFMMPVSGALFDRIGAKPVVLPGMALLGIASYLLVGKINMDASADSITWLLSIRGIGLGLAMMPISTAGMNAVPAILVSRASALSNTIRQISGALSITIMTTLIQNQLNFGYAYKAEQITPFNSMVGDNLSTILGIIQKDAYMEAMRHAIEVSIIAVVISSLMIFFMRDKRRSKTC</sequence>
<feature type="transmembrane region" description="Helical" evidence="8">
    <location>
        <begin position="140"/>
        <end position="161"/>
    </location>
</feature>
<evidence type="ECO:0000256" key="3">
    <source>
        <dbReference type="ARBA" id="ARBA00022448"/>
    </source>
</evidence>
<evidence type="ECO:0000256" key="4">
    <source>
        <dbReference type="ARBA" id="ARBA00022475"/>
    </source>
</evidence>
<dbReference type="AlphaFoldDB" id="A0A069RFU5"/>
<keyword evidence="6 8" id="KW-1133">Transmembrane helix</keyword>
<gene>
    <name evidence="9" type="ORF">CLIT_10c03750</name>
</gene>
<evidence type="ECO:0000313" key="10">
    <source>
        <dbReference type="Proteomes" id="UP000027946"/>
    </source>
</evidence>
<comment type="similarity">
    <text evidence="2">Belongs to the major facilitator superfamily. EmrB family.</text>
</comment>
<evidence type="ECO:0000256" key="8">
    <source>
        <dbReference type="SAM" id="Phobius"/>
    </source>
</evidence>
<feature type="transmembrane region" description="Helical" evidence="8">
    <location>
        <begin position="299"/>
        <end position="317"/>
    </location>
</feature>
<keyword evidence="7 8" id="KW-0472">Membrane</keyword>
<name>A0A069RFU5_PEPLI</name>
<accession>A0A069RFU5</accession>
<keyword evidence="4" id="KW-1003">Cell membrane</keyword>